<evidence type="ECO:0000256" key="4">
    <source>
        <dbReference type="ARBA" id="ARBA00022452"/>
    </source>
</evidence>
<proteinExistence type="inferred from homology"/>
<dbReference type="Gene3D" id="1.20.1600.10">
    <property type="entry name" value="Outer membrane efflux proteins (OEP)"/>
    <property type="match status" value="1"/>
</dbReference>
<dbReference type="EMBL" id="JBJYXY010000001">
    <property type="protein sequence ID" value="MFN2976224.1"/>
    <property type="molecule type" value="Genomic_DNA"/>
</dbReference>
<comment type="subcellular location">
    <subcellularLocation>
        <location evidence="1">Cell outer membrane</location>
    </subcellularLocation>
</comment>
<keyword evidence="5" id="KW-0812">Transmembrane</keyword>
<evidence type="ECO:0000256" key="7">
    <source>
        <dbReference type="ARBA" id="ARBA00023237"/>
    </source>
</evidence>
<comment type="similarity">
    <text evidence="2">Belongs to the outer membrane factor (OMF) (TC 1.B.17) family.</text>
</comment>
<keyword evidence="4" id="KW-1134">Transmembrane beta strand</keyword>
<evidence type="ECO:0000256" key="2">
    <source>
        <dbReference type="ARBA" id="ARBA00007613"/>
    </source>
</evidence>
<reference evidence="10 11" key="1">
    <citation type="submission" date="2024-12" db="EMBL/GenBank/DDBJ databases">
        <authorList>
            <person name="Lee Y."/>
        </authorList>
    </citation>
    <scope>NUCLEOTIDE SEQUENCE [LARGE SCALE GENOMIC DNA]</scope>
    <source>
        <strain evidence="10 11">03SUJ4</strain>
    </source>
</reference>
<evidence type="ECO:0000256" key="1">
    <source>
        <dbReference type="ARBA" id="ARBA00004442"/>
    </source>
</evidence>
<keyword evidence="7" id="KW-0998">Cell outer membrane</keyword>
<accession>A0ABW9KNY7</accession>
<protein>
    <submittedName>
        <fullName evidence="10">TolC family protein</fullName>
    </submittedName>
</protein>
<feature type="region of interest" description="Disordered" evidence="8">
    <location>
        <begin position="640"/>
        <end position="674"/>
    </location>
</feature>
<keyword evidence="9" id="KW-0732">Signal</keyword>
<dbReference type="InterPro" id="IPR051906">
    <property type="entry name" value="TolC-like"/>
</dbReference>
<evidence type="ECO:0000313" key="11">
    <source>
        <dbReference type="Proteomes" id="UP001634747"/>
    </source>
</evidence>
<dbReference type="PANTHER" id="PTHR30026:SF23">
    <property type="entry name" value="TO APRF-PUTATIVE OUTER MEMBRANE EFFLUX PROTEIN OR SECRETED ALKALINE PHOSPHATASE-RELATED"/>
    <property type="match status" value="1"/>
</dbReference>
<name>A0ABW9KNY7_9BACT</name>
<gene>
    <name evidence="10" type="ORF">ACK2TP_10670</name>
</gene>
<dbReference type="InterPro" id="IPR003423">
    <property type="entry name" value="OMP_efflux"/>
</dbReference>
<evidence type="ECO:0000256" key="5">
    <source>
        <dbReference type="ARBA" id="ARBA00022692"/>
    </source>
</evidence>
<comment type="caution">
    <text evidence="10">The sequence shown here is derived from an EMBL/GenBank/DDBJ whole genome shotgun (WGS) entry which is preliminary data.</text>
</comment>
<dbReference type="Proteomes" id="UP001634747">
    <property type="component" value="Unassembled WGS sequence"/>
</dbReference>
<keyword evidence="6" id="KW-0472">Membrane</keyword>
<evidence type="ECO:0000313" key="10">
    <source>
        <dbReference type="EMBL" id="MFN2976224.1"/>
    </source>
</evidence>
<dbReference type="PANTHER" id="PTHR30026">
    <property type="entry name" value="OUTER MEMBRANE PROTEIN TOLC"/>
    <property type="match status" value="1"/>
</dbReference>
<dbReference type="SUPFAM" id="SSF56954">
    <property type="entry name" value="Outer membrane efflux proteins (OEP)"/>
    <property type="match status" value="1"/>
</dbReference>
<keyword evidence="11" id="KW-1185">Reference proteome</keyword>
<keyword evidence="3" id="KW-0813">Transport</keyword>
<evidence type="ECO:0000256" key="8">
    <source>
        <dbReference type="SAM" id="MobiDB-lite"/>
    </source>
</evidence>
<organism evidence="10 11">
    <name type="scientific">Terriglobus aquaticus</name>
    <dbReference type="NCBI Taxonomy" id="940139"/>
    <lineage>
        <taxon>Bacteria</taxon>
        <taxon>Pseudomonadati</taxon>
        <taxon>Acidobacteriota</taxon>
        <taxon>Terriglobia</taxon>
        <taxon>Terriglobales</taxon>
        <taxon>Acidobacteriaceae</taxon>
        <taxon>Terriglobus</taxon>
    </lineage>
</organism>
<evidence type="ECO:0000256" key="3">
    <source>
        <dbReference type="ARBA" id="ARBA00022448"/>
    </source>
</evidence>
<feature type="signal peptide" evidence="9">
    <location>
        <begin position="1"/>
        <end position="29"/>
    </location>
</feature>
<dbReference type="Pfam" id="PF02321">
    <property type="entry name" value="OEP"/>
    <property type="match status" value="1"/>
</dbReference>
<sequence>MIGTTSQRLMSLLALFVLPLPAGVAAAQAAVQPQTGQQPPAAPQPRLALPTSVPLTIPHERNPFRAYLPTAVPPANLANSPRLDALVHNGVLEISLSDAIVLALENNLDLAIARYNIPIAEADIQRTKAGGITRGVNTGVVQNTPGGGGVGAFGSAGAGAGAGGTSGGAGGAGTGASGLVQSTLGTGTAVNSYDPIITGQIGLQHSTEPLSNLAVNGVPTLRSNAWAGSFGYNQAFATGTSVQFSFNANRQTTNSIYTFLNPQLNSQYQVQIQQPLLAGSGLGPNLRYLRIARNNKLISDEAFELQVISTVTQTANLYWDLVAAYEDEQVKERSLDFANSTLTSARQQLQLQAIPGLDVTKDEGEVARAEGDLTIAKSTLQFQELLMKNALTKNLDDPILESMPVRPTDLSSVSSASVPEMAEPTQEAINSALERRIELRISSTNLHNRDISRKAVNNNLLPSLNLVANYGGLGLAGVSNPAAGITSTSPVGFGSSVENAFNNSAPNYFVGLNLDIPIRNRQAKSDQYRSELETRQAEILLQQQRKQIRIEVRNAQYALAQAAARVTAAAKARDIAAQTFDIMGKEQQLGAGSALDTLQSRQALATAESLLVAARTAYQKARVELQRAIGTTLAENHVSVESARSGVQPASVSQRAPDASPRTGAQASPAQPQP</sequence>
<dbReference type="RefSeq" id="WP_263412289.1">
    <property type="nucleotide sequence ID" value="NZ_BAABBH010000001.1"/>
</dbReference>
<feature type="chain" id="PRO_5047464688" evidence="9">
    <location>
        <begin position="30"/>
        <end position="674"/>
    </location>
</feature>
<evidence type="ECO:0000256" key="6">
    <source>
        <dbReference type="ARBA" id="ARBA00023136"/>
    </source>
</evidence>
<evidence type="ECO:0000256" key="9">
    <source>
        <dbReference type="SAM" id="SignalP"/>
    </source>
</evidence>
<feature type="compositionally biased region" description="Polar residues" evidence="8">
    <location>
        <begin position="663"/>
        <end position="674"/>
    </location>
</feature>